<protein>
    <submittedName>
        <fullName evidence="2">Uncharacterized protein</fullName>
    </submittedName>
</protein>
<dbReference type="InterPro" id="IPR044701">
    <property type="entry name" value="MRL7/MRL7L"/>
</dbReference>
<keyword evidence="3" id="KW-1185">Reference proteome</keyword>
<proteinExistence type="predicted"/>
<dbReference type="Proteomes" id="UP000306102">
    <property type="component" value="Unassembled WGS sequence"/>
</dbReference>
<feature type="compositionally biased region" description="Basic and acidic residues" evidence="1">
    <location>
        <begin position="167"/>
        <end position="180"/>
    </location>
</feature>
<feature type="region of interest" description="Disordered" evidence="1">
    <location>
        <begin position="167"/>
        <end position="195"/>
    </location>
</feature>
<feature type="compositionally biased region" description="Polar residues" evidence="1">
    <location>
        <begin position="131"/>
        <end position="146"/>
    </location>
</feature>
<dbReference type="AlphaFoldDB" id="A0A4S4D894"/>
<sequence length="304" mass="34906">MTMMMPIFTVNDDDDDDATTPIITIIHCNDADHHCQRRRRRSSPLTRFDFGVTSPVASLEQLSASFPTASTFRSQAFIQWSQKWRYNIRLGSDIFFSYLPKEKNFKDSPYSSIAATTTNQFKEKGWKTGVLSSRMDNSTPSPNFPKSPSRAGGFTLNKLIASRIAERLKPDDDGGKKDGEAPSGSDGEDDDPLLMDEEQRQEWSRKIREVIDMNPDVEEEVDPVKRRKKMQKLLADYPLVVEEDDPDWPKDSDGWGFSLGQFFDKITIKNVKKDDDDENYDGENELVWQDDNYFCPIKDITTRE</sequence>
<reference evidence="2 3" key="1">
    <citation type="journal article" date="2018" name="Proc. Natl. Acad. Sci. U.S.A.">
        <title>Draft genome sequence of Camellia sinensis var. sinensis provides insights into the evolution of the tea genome and tea quality.</title>
        <authorList>
            <person name="Wei C."/>
            <person name="Yang H."/>
            <person name="Wang S."/>
            <person name="Zhao J."/>
            <person name="Liu C."/>
            <person name="Gao L."/>
            <person name="Xia E."/>
            <person name="Lu Y."/>
            <person name="Tai Y."/>
            <person name="She G."/>
            <person name="Sun J."/>
            <person name="Cao H."/>
            <person name="Tong W."/>
            <person name="Gao Q."/>
            <person name="Li Y."/>
            <person name="Deng W."/>
            <person name="Jiang X."/>
            <person name="Wang W."/>
            <person name="Chen Q."/>
            <person name="Zhang S."/>
            <person name="Li H."/>
            <person name="Wu J."/>
            <person name="Wang P."/>
            <person name="Li P."/>
            <person name="Shi C."/>
            <person name="Zheng F."/>
            <person name="Jian J."/>
            <person name="Huang B."/>
            <person name="Shan D."/>
            <person name="Shi M."/>
            <person name="Fang C."/>
            <person name="Yue Y."/>
            <person name="Li F."/>
            <person name="Li D."/>
            <person name="Wei S."/>
            <person name="Han B."/>
            <person name="Jiang C."/>
            <person name="Yin Y."/>
            <person name="Xia T."/>
            <person name="Zhang Z."/>
            <person name="Bennetzen J.L."/>
            <person name="Zhao S."/>
            <person name="Wan X."/>
        </authorList>
    </citation>
    <scope>NUCLEOTIDE SEQUENCE [LARGE SCALE GENOMIC DNA]</scope>
    <source>
        <strain evidence="3">cv. Shuchazao</strain>
        <tissue evidence="2">Leaf</tissue>
    </source>
</reference>
<evidence type="ECO:0000313" key="2">
    <source>
        <dbReference type="EMBL" id="THF98671.1"/>
    </source>
</evidence>
<name>A0A4S4D894_CAMSN</name>
<dbReference type="GO" id="GO:0009570">
    <property type="term" value="C:chloroplast stroma"/>
    <property type="evidence" value="ECO:0007669"/>
    <property type="project" value="TreeGrafter"/>
</dbReference>
<accession>A0A4S4D894</accession>
<dbReference type="PANTHER" id="PTHR34669:SF1">
    <property type="entry name" value="THIOREDOXIN-LIKE FOLD DOMAIN-CONTAINING PROTEIN MRL7L, CHLOROPLASTIC"/>
    <property type="match status" value="1"/>
</dbReference>
<feature type="compositionally biased region" description="Acidic residues" evidence="1">
    <location>
        <begin position="186"/>
        <end position="195"/>
    </location>
</feature>
<evidence type="ECO:0000313" key="3">
    <source>
        <dbReference type="Proteomes" id="UP000306102"/>
    </source>
</evidence>
<gene>
    <name evidence="2" type="ORF">TEA_026760</name>
</gene>
<dbReference type="GO" id="GO:0006355">
    <property type="term" value="P:regulation of DNA-templated transcription"/>
    <property type="evidence" value="ECO:0007669"/>
    <property type="project" value="InterPro"/>
</dbReference>
<evidence type="ECO:0000256" key="1">
    <source>
        <dbReference type="SAM" id="MobiDB-lite"/>
    </source>
</evidence>
<dbReference type="PANTHER" id="PTHR34669">
    <property type="entry name" value="THIOREDOXIN-LIKE FOLD DOMAIN-CONTAINING PROTEIN MRL7L, CHLOROPLASTIC"/>
    <property type="match status" value="1"/>
</dbReference>
<organism evidence="2 3">
    <name type="scientific">Camellia sinensis var. sinensis</name>
    <name type="common">China tea</name>
    <dbReference type="NCBI Taxonomy" id="542762"/>
    <lineage>
        <taxon>Eukaryota</taxon>
        <taxon>Viridiplantae</taxon>
        <taxon>Streptophyta</taxon>
        <taxon>Embryophyta</taxon>
        <taxon>Tracheophyta</taxon>
        <taxon>Spermatophyta</taxon>
        <taxon>Magnoliopsida</taxon>
        <taxon>eudicotyledons</taxon>
        <taxon>Gunneridae</taxon>
        <taxon>Pentapetalae</taxon>
        <taxon>asterids</taxon>
        <taxon>Ericales</taxon>
        <taxon>Theaceae</taxon>
        <taxon>Camellia</taxon>
    </lineage>
</organism>
<feature type="region of interest" description="Disordered" evidence="1">
    <location>
        <begin position="131"/>
        <end position="153"/>
    </location>
</feature>
<dbReference type="EMBL" id="SDRB02012150">
    <property type="protein sequence ID" value="THF98671.1"/>
    <property type="molecule type" value="Genomic_DNA"/>
</dbReference>
<comment type="caution">
    <text evidence="2">The sequence shown here is derived from an EMBL/GenBank/DDBJ whole genome shotgun (WGS) entry which is preliminary data.</text>
</comment>
<dbReference type="GO" id="GO:0009658">
    <property type="term" value="P:chloroplast organization"/>
    <property type="evidence" value="ECO:0007669"/>
    <property type="project" value="InterPro"/>
</dbReference>